<sequence length="79" mass="8903">MPDVVAVIPEPGHSLRLTFANGECRRFDMTPYLGYPVFQRLRNPGFFGLARVDYGTVTWPGEIDIAPETLYVEGVPEYP</sequence>
<name>A0A2K8U227_9GAMM</name>
<dbReference type="SUPFAM" id="SSF143880">
    <property type="entry name" value="NE0471 N-terminal domain-like"/>
    <property type="match status" value="1"/>
</dbReference>
<keyword evidence="2" id="KW-1185">Reference proteome</keyword>
<reference evidence="1 2" key="1">
    <citation type="submission" date="2017-03" db="EMBL/GenBank/DDBJ databases">
        <title>Complete genome sequence of Candidatus 'Thiodictyon syntrophicum' sp. nov. strain Cad16T, a photolithoautotroph purple sulfur bacterium isolated from an alpine meromictic lake.</title>
        <authorList>
            <person name="Luedin S.M."/>
            <person name="Pothier J.F."/>
            <person name="Danza F."/>
            <person name="Storelli N."/>
            <person name="Wittwer M."/>
            <person name="Tonolla M."/>
        </authorList>
    </citation>
    <scope>NUCLEOTIDE SEQUENCE [LARGE SCALE GENOMIC DNA]</scope>
    <source>
        <strain evidence="1 2">Cad16T</strain>
    </source>
</reference>
<gene>
    <name evidence="1" type="ORF">THSYN_00795</name>
</gene>
<evidence type="ECO:0008006" key="3">
    <source>
        <dbReference type="Google" id="ProtNLM"/>
    </source>
</evidence>
<dbReference type="KEGG" id="tsy:THSYN_00795"/>
<accession>A0A2K8U227</accession>
<proteinExistence type="predicted"/>
<evidence type="ECO:0000313" key="2">
    <source>
        <dbReference type="Proteomes" id="UP000232638"/>
    </source>
</evidence>
<dbReference type="InterPro" id="IPR036782">
    <property type="entry name" value="NE0471-like_N"/>
</dbReference>
<dbReference type="EMBL" id="CP020370">
    <property type="protein sequence ID" value="AUB79636.1"/>
    <property type="molecule type" value="Genomic_DNA"/>
</dbReference>
<dbReference type="InterPro" id="IPR018841">
    <property type="entry name" value="DUF2442"/>
</dbReference>
<evidence type="ECO:0000313" key="1">
    <source>
        <dbReference type="EMBL" id="AUB79636.1"/>
    </source>
</evidence>
<dbReference type="Gene3D" id="3.30.2020.10">
    <property type="entry name" value="NE0471-like N-terminal domain"/>
    <property type="match status" value="1"/>
</dbReference>
<protein>
    <recommendedName>
        <fullName evidence="3">DUF2442 domain-containing protein</fullName>
    </recommendedName>
</protein>
<dbReference type="RefSeq" id="WP_100917455.1">
    <property type="nucleotide sequence ID" value="NZ_CP020370.1"/>
</dbReference>
<dbReference type="OrthoDB" id="9803723at2"/>
<dbReference type="Pfam" id="PF10387">
    <property type="entry name" value="DUF2442"/>
    <property type="match status" value="1"/>
</dbReference>
<dbReference type="Proteomes" id="UP000232638">
    <property type="component" value="Chromosome"/>
</dbReference>
<organism evidence="1 2">
    <name type="scientific">Candidatus Thiodictyon syntrophicum</name>
    <dbReference type="NCBI Taxonomy" id="1166950"/>
    <lineage>
        <taxon>Bacteria</taxon>
        <taxon>Pseudomonadati</taxon>
        <taxon>Pseudomonadota</taxon>
        <taxon>Gammaproteobacteria</taxon>
        <taxon>Chromatiales</taxon>
        <taxon>Chromatiaceae</taxon>
        <taxon>Thiodictyon</taxon>
    </lineage>
</organism>
<dbReference type="AlphaFoldDB" id="A0A2K8U227"/>